<comment type="caution">
    <text evidence="6">The sequence shown here is derived from an EMBL/GenBank/DDBJ whole genome shotgun (WGS) entry which is preliminary data.</text>
</comment>
<keyword evidence="2" id="KW-0489">Methyltransferase</keyword>
<dbReference type="Pfam" id="PF08241">
    <property type="entry name" value="Methyltransf_11"/>
    <property type="match status" value="1"/>
</dbReference>
<dbReference type="EMBL" id="BMZS01000005">
    <property type="protein sequence ID" value="GHD52111.1"/>
    <property type="molecule type" value="Genomic_DNA"/>
</dbReference>
<comment type="pathway">
    <text evidence="1">Lipid metabolism.</text>
</comment>
<organism evidence="6 7">
    <name type="scientific">Thalassobaculum fulvum</name>
    <dbReference type="NCBI Taxonomy" id="1633335"/>
    <lineage>
        <taxon>Bacteria</taxon>
        <taxon>Pseudomonadati</taxon>
        <taxon>Pseudomonadota</taxon>
        <taxon>Alphaproteobacteria</taxon>
        <taxon>Rhodospirillales</taxon>
        <taxon>Thalassobaculaceae</taxon>
        <taxon>Thalassobaculum</taxon>
    </lineage>
</organism>
<evidence type="ECO:0000259" key="5">
    <source>
        <dbReference type="Pfam" id="PF08241"/>
    </source>
</evidence>
<comment type="pathway">
    <text evidence="4">Phospholipid metabolism.</text>
</comment>
<evidence type="ECO:0000256" key="3">
    <source>
        <dbReference type="ARBA" id="ARBA00022679"/>
    </source>
</evidence>
<dbReference type="PANTHER" id="PTHR44307:SF2">
    <property type="entry name" value="PHOSPHOETHANOLAMINE METHYLTRANSFERASE ISOFORM X1"/>
    <property type="match status" value="1"/>
</dbReference>
<dbReference type="AlphaFoldDB" id="A0A919CQE6"/>
<evidence type="ECO:0000313" key="6">
    <source>
        <dbReference type="EMBL" id="GHD52111.1"/>
    </source>
</evidence>
<dbReference type="SUPFAM" id="SSF53335">
    <property type="entry name" value="S-adenosyl-L-methionine-dependent methyltransferases"/>
    <property type="match status" value="1"/>
</dbReference>
<dbReference type="InterPro" id="IPR029063">
    <property type="entry name" value="SAM-dependent_MTases_sf"/>
</dbReference>
<evidence type="ECO:0000256" key="2">
    <source>
        <dbReference type="ARBA" id="ARBA00022603"/>
    </source>
</evidence>
<name>A0A919CQE6_9PROT</name>
<dbReference type="InterPro" id="IPR013216">
    <property type="entry name" value="Methyltransf_11"/>
</dbReference>
<feature type="domain" description="Methyltransferase type 11" evidence="5">
    <location>
        <begin position="83"/>
        <end position="181"/>
    </location>
</feature>
<sequence>MAWWRGYDAAEYHAWQTGEGPPRGHSIEDLIPATPVLSTVDHTRARIDVLQRLFGPGFTSPGGPEHAVEMVKPFGLTPERSLLDLSPGLGGAAAAVVQRFGVWITGYEMDPELAEWAPGVIATLKGGDHVTVRGFAPESLSLRPNSFDCVLSRESMFVVRDRAAMLKSIHGVLRDWGQLVITDYVLPSEVEPSEQVKAWLESEDLTYKPWAKQEYEKAFAGLGFDVRVLEDRSEEHRKHIRDTFARFVENLDGSDPLAEDPARRAALIVEAERWARRAALMESGELALYRFFLIKPEPKETEA</sequence>
<keyword evidence="3" id="KW-0808">Transferase</keyword>
<proteinExistence type="predicted"/>
<dbReference type="GO" id="GO:0032259">
    <property type="term" value="P:methylation"/>
    <property type="evidence" value="ECO:0007669"/>
    <property type="project" value="UniProtKB-KW"/>
</dbReference>
<reference evidence="6" key="2">
    <citation type="submission" date="2020-09" db="EMBL/GenBank/DDBJ databases">
        <authorList>
            <person name="Sun Q."/>
            <person name="Kim S."/>
        </authorList>
    </citation>
    <scope>NUCLEOTIDE SEQUENCE</scope>
    <source>
        <strain evidence="6">KCTC 42651</strain>
    </source>
</reference>
<dbReference type="Gene3D" id="3.40.50.150">
    <property type="entry name" value="Vaccinia Virus protein VP39"/>
    <property type="match status" value="1"/>
</dbReference>
<evidence type="ECO:0000256" key="4">
    <source>
        <dbReference type="ARBA" id="ARBA00025707"/>
    </source>
</evidence>
<accession>A0A919CQE6</accession>
<keyword evidence="7" id="KW-1185">Reference proteome</keyword>
<evidence type="ECO:0000313" key="7">
    <source>
        <dbReference type="Proteomes" id="UP000630353"/>
    </source>
</evidence>
<evidence type="ECO:0000256" key="1">
    <source>
        <dbReference type="ARBA" id="ARBA00005189"/>
    </source>
</evidence>
<dbReference type="PANTHER" id="PTHR44307">
    <property type="entry name" value="PHOSPHOETHANOLAMINE METHYLTRANSFERASE"/>
    <property type="match status" value="1"/>
</dbReference>
<dbReference type="CDD" id="cd02440">
    <property type="entry name" value="AdoMet_MTases"/>
    <property type="match status" value="1"/>
</dbReference>
<dbReference type="Proteomes" id="UP000630353">
    <property type="component" value="Unassembled WGS sequence"/>
</dbReference>
<protein>
    <recommendedName>
        <fullName evidence="5">Methyltransferase type 11 domain-containing protein</fullName>
    </recommendedName>
</protein>
<dbReference type="GO" id="GO:0008757">
    <property type="term" value="F:S-adenosylmethionine-dependent methyltransferase activity"/>
    <property type="evidence" value="ECO:0007669"/>
    <property type="project" value="InterPro"/>
</dbReference>
<gene>
    <name evidence="6" type="ORF">GCM10017083_27350</name>
</gene>
<reference evidence="6" key="1">
    <citation type="journal article" date="2014" name="Int. J. Syst. Evol. Microbiol.">
        <title>Complete genome sequence of Corynebacterium casei LMG S-19264T (=DSM 44701T), isolated from a smear-ripened cheese.</title>
        <authorList>
            <consortium name="US DOE Joint Genome Institute (JGI-PGF)"/>
            <person name="Walter F."/>
            <person name="Albersmeier A."/>
            <person name="Kalinowski J."/>
            <person name="Ruckert C."/>
        </authorList>
    </citation>
    <scope>NUCLEOTIDE SEQUENCE</scope>
    <source>
        <strain evidence="6">KCTC 42651</strain>
    </source>
</reference>